<name>A0ABY4GIR3_9BACI</name>
<evidence type="ECO:0000256" key="1">
    <source>
        <dbReference type="ARBA" id="ARBA00001966"/>
    </source>
</evidence>
<keyword evidence="3" id="KW-0004">4Fe-4S</keyword>
<feature type="domain" description="4Fe-4S ferredoxin-type" evidence="9">
    <location>
        <begin position="3"/>
        <end position="31"/>
    </location>
</feature>
<keyword evidence="2 8" id="KW-0813">Transport</keyword>
<dbReference type="PROSITE" id="PS51379">
    <property type="entry name" value="4FE4S_FER_2"/>
    <property type="match status" value="1"/>
</dbReference>
<comment type="cofactor">
    <cofactor evidence="1">
        <name>[4Fe-4S] cluster</name>
        <dbReference type="ChEBI" id="CHEBI:49883"/>
    </cofactor>
</comment>
<keyword evidence="4 8" id="KW-0479">Metal-binding</keyword>
<evidence type="ECO:0000313" key="10">
    <source>
        <dbReference type="EMBL" id="UOQ84250.1"/>
    </source>
</evidence>
<proteinExistence type="predicted"/>
<dbReference type="InterPro" id="IPR017896">
    <property type="entry name" value="4Fe4S_Fe-S-bd"/>
</dbReference>
<evidence type="ECO:0000256" key="8">
    <source>
        <dbReference type="RuleBase" id="RU368020"/>
    </source>
</evidence>
<organism evidence="10 11">
    <name type="scientific">Gracilibacillus salinarum</name>
    <dbReference type="NCBI Taxonomy" id="2932255"/>
    <lineage>
        <taxon>Bacteria</taxon>
        <taxon>Bacillati</taxon>
        <taxon>Bacillota</taxon>
        <taxon>Bacilli</taxon>
        <taxon>Bacillales</taxon>
        <taxon>Bacillaceae</taxon>
        <taxon>Gracilibacillus</taxon>
    </lineage>
</organism>
<dbReference type="PANTHER" id="PTHR39163:SF1">
    <property type="entry name" value="FERREDOXIN"/>
    <property type="match status" value="1"/>
</dbReference>
<evidence type="ECO:0000256" key="6">
    <source>
        <dbReference type="ARBA" id="ARBA00023004"/>
    </source>
</evidence>
<protein>
    <recommendedName>
        <fullName evidence="8">Ferredoxin</fullName>
    </recommendedName>
</protein>
<dbReference type="EMBL" id="CP095071">
    <property type="protein sequence ID" value="UOQ84250.1"/>
    <property type="molecule type" value="Genomic_DNA"/>
</dbReference>
<dbReference type="InterPro" id="IPR001080">
    <property type="entry name" value="3Fe4S_ferredoxin"/>
</dbReference>
<dbReference type="SUPFAM" id="SSF54862">
    <property type="entry name" value="4Fe-4S ferredoxins"/>
    <property type="match status" value="1"/>
</dbReference>
<evidence type="ECO:0000256" key="4">
    <source>
        <dbReference type="ARBA" id="ARBA00022723"/>
    </source>
</evidence>
<accession>A0ABY4GIR3</accession>
<evidence type="ECO:0000256" key="3">
    <source>
        <dbReference type="ARBA" id="ARBA00022485"/>
    </source>
</evidence>
<evidence type="ECO:0000259" key="9">
    <source>
        <dbReference type="PROSITE" id="PS51379"/>
    </source>
</evidence>
<sequence length="76" mass="8165">MALYAKVDVDTCIGCGNCEAIAPDIFDLDEEGLAFVKLDDNQGVTPIPEDQVEGLKEAADECPTSSIVLEEHPLKD</sequence>
<dbReference type="Pfam" id="PF13459">
    <property type="entry name" value="Fer4_15"/>
    <property type="match status" value="1"/>
</dbReference>
<dbReference type="InterPro" id="IPR052395">
    <property type="entry name" value="ET_Ferredoxin"/>
</dbReference>
<evidence type="ECO:0000313" key="11">
    <source>
        <dbReference type="Proteomes" id="UP000831537"/>
    </source>
</evidence>
<dbReference type="Proteomes" id="UP000831537">
    <property type="component" value="Chromosome"/>
</dbReference>
<reference evidence="10 11" key="1">
    <citation type="submission" date="2022-04" db="EMBL/GenBank/DDBJ databases">
        <title>Gracilibacillus sp. isolated from saltern.</title>
        <authorList>
            <person name="Won M."/>
            <person name="Lee C.-M."/>
            <person name="Woen H.-Y."/>
            <person name="Kwon S.-W."/>
        </authorList>
    </citation>
    <scope>NUCLEOTIDE SEQUENCE [LARGE SCALE GENOMIC DNA]</scope>
    <source>
        <strain evidence="10 11">SSPM10-3</strain>
    </source>
</reference>
<evidence type="ECO:0000256" key="2">
    <source>
        <dbReference type="ARBA" id="ARBA00022448"/>
    </source>
</evidence>
<gene>
    <name evidence="10" type="ORF">MUN87_16275</name>
</gene>
<keyword evidence="11" id="KW-1185">Reference proteome</keyword>
<keyword evidence="6 8" id="KW-0408">Iron</keyword>
<dbReference type="PRINTS" id="PR00352">
    <property type="entry name" value="3FE4SFRDOXIN"/>
</dbReference>
<dbReference type="Gene3D" id="3.30.70.20">
    <property type="match status" value="1"/>
</dbReference>
<evidence type="ECO:0000256" key="7">
    <source>
        <dbReference type="ARBA" id="ARBA00023014"/>
    </source>
</evidence>
<comment type="function">
    <text evidence="8">Ferredoxins are iron-sulfur proteins that transfer electrons in a wide variety of metabolic reactions.</text>
</comment>
<dbReference type="RefSeq" id="WP_244741729.1">
    <property type="nucleotide sequence ID" value="NZ_CP095071.1"/>
</dbReference>
<evidence type="ECO:0000256" key="5">
    <source>
        <dbReference type="ARBA" id="ARBA00022982"/>
    </source>
</evidence>
<keyword evidence="5 8" id="KW-0249">Electron transport</keyword>
<keyword evidence="7 8" id="KW-0411">Iron-sulfur</keyword>
<dbReference type="PANTHER" id="PTHR39163">
    <property type="entry name" value="FERREDOXIN"/>
    <property type="match status" value="1"/>
</dbReference>